<evidence type="ECO:0000256" key="1">
    <source>
        <dbReference type="SAM" id="Phobius"/>
    </source>
</evidence>
<evidence type="ECO:0000313" key="3">
    <source>
        <dbReference type="Proteomes" id="UP001152803"/>
    </source>
</evidence>
<evidence type="ECO:0000313" key="2">
    <source>
        <dbReference type="EMBL" id="KAJ8253539.1"/>
    </source>
</evidence>
<gene>
    <name evidence="2" type="ORF">COCON_G00201510</name>
</gene>
<accession>A0A9Q1HPQ2</accession>
<dbReference type="AlphaFoldDB" id="A0A9Q1HPQ2"/>
<keyword evidence="1" id="KW-0472">Membrane</keyword>
<keyword evidence="1" id="KW-0812">Transmembrane</keyword>
<sequence length="142" mass="16115">MRDLARLIVRQLNRAYRRRYPRTYSRCRVRRFRRGRPLSTVVNRMDTIEVDTELIFVNQSVVPNVTETETALQEAVNDSTVDLGVIPSSINAEDTNTTITTTTTSSAMAANKPQEVISFLFPLILVIYYLLTGSLGFSQINI</sequence>
<comment type="caution">
    <text evidence="2">The sequence shown here is derived from an EMBL/GenBank/DDBJ whole genome shotgun (WGS) entry which is preliminary data.</text>
</comment>
<feature type="transmembrane region" description="Helical" evidence="1">
    <location>
        <begin position="116"/>
        <end position="137"/>
    </location>
</feature>
<proteinExistence type="predicted"/>
<organism evidence="2 3">
    <name type="scientific">Conger conger</name>
    <name type="common">Conger eel</name>
    <name type="synonym">Muraena conger</name>
    <dbReference type="NCBI Taxonomy" id="82655"/>
    <lineage>
        <taxon>Eukaryota</taxon>
        <taxon>Metazoa</taxon>
        <taxon>Chordata</taxon>
        <taxon>Craniata</taxon>
        <taxon>Vertebrata</taxon>
        <taxon>Euteleostomi</taxon>
        <taxon>Actinopterygii</taxon>
        <taxon>Neopterygii</taxon>
        <taxon>Teleostei</taxon>
        <taxon>Anguilliformes</taxon>
        <taxon>Congridae</taxon>
        <taxon>Conger</taxon>
    </lineage>
</organism>
<keyword evidence="3" id="KW-1185">Reference proteome</keyword>
<dbReference type="OrthoDB" id="10070537at2759"/>
<keyword evidence="1" id="KW-1133">Transmembrane helix</keyword>
<dbReference type="EMBL" id="JAFJMO010000016">
    <property type="protein sequence ID" value="KAJ8253539.1"/>
    <property type="molecule type" value="Genomic_DNA"/>
</dbReference>
<name>A0A9Q1HPQ2_CONCO</name>
<reference evidence="2" key="1">
    <citation type="journal article" date="2023" name="Science">
        <title>Genome structures resolve the early diversification of teleost fishes.</title>
        <authorList>
            <person name="Parey E."/>
            <person name="Louis A."/>
            <person name="Montfort J."/>
            <person name="Bouchez O."/>
            <person name="Roques C."/>
            <person name="Iampietro C."/>
            <person name="Lluch J."/>
            <person name="Castinel A."/>
            <person name="Donnadieu C."/>
            <person name="Desvignes T."/>
            <person name="Floi Bucao C."/>
            <person name="Jouanno E."/>
            <person name="Wen M."/>
            <person name="Mejri S."/>
            <person name="Dirks R."/>
            <person name="Jansen H."/>
            <person name="Henkel C."/>
            <person name="Chen W.J."/>
            <person name="Zahm M."/>
            <person name="Cabau C."/>
            <person name="Klopp C."/>
            <person name="Thompson A.W."/>
            <person name="Robinson-Rechavi M."/>
            <person name="Braasch I."/>
            <person name="Lecointre G."/>
            <person name="Bobe J."/>
            <person name="Postlethwait J.H."/>
            <person name="Berthelot C."/>
            <person name="Roest Crollius H."/>
            <person name="Guiguen Y."/>
        </authorList>
    </citation>
    <scope>NUCLEOTIDE SEQUENCE</scope>
    <source>
        <strain evidence="2">Concon-B</strain>
    </source>
</reference>
<dbReference type="Proteomes" id="UP001152803">
    <property type="component" value="Unassembled WGS sequence"/>
</dbReference>
<protein>
    <submittedName>
        <fullName evidence="2">Uncharacterized protein</fullName>
    </submittedName>
</protein>